<proteinExistence type="predicted"/>
<dbReference type="PANTHER" id="PTHR35205:SF1">
    <property type="entry name" value="ZU5 DOMAIN-CONTAINING PROTEIN"/>
    <property type="match status" value="1"/>
</dbReference>
<organism evidence="1 2">
    <name type="scientific">Lophiotrema nucula</name>
    <dbReference type="NCBI Taxonomy" id="690887"/>
    <lineage>
        <taxon>Eukaryota</taxon>
        <taxon>Fungi</taxon>
        <taxon>Dikarya</taxon>
        <taxon>Ascomycota</taxon>
        <taxon>Pezizomycotina</taxon>
        <taxon>Dothideomycetes</taxon>
        <taxon>Pleosporomycetidae</taxon>
        <taxon>Pleosporales</taxon>
        <taxon>Lophiotremataceae</taxon>
        <taxon>Lophiotrema</taxon>
    </lineage>
</organism>
<dbReference type="SUPFAM" id="SSF52540">
    <property type="entry name" value="P-loop containing nucleoside triphosphate hydrolases"/>
    <property type="match status" value="1"/>
</dbReference>
<evidence type="ECO:0000313" key="1">
    <source>
        <dbReference type="EMBL" id="KAF2111449.1"/>
    </source>
</evidence>
<dbReference type="AlphaFoldDB" id="A0A6A5YW50"/>
<keyword evidence="2" id="KW-1185">Reference proteome</keyword>
<dbReference type="EMBL" id="ML977334">
    <property type="protein sequence ID" value="KAF2111449.1"/>
    <property type="molecule type" value="Genomic_DNA"/>
</dbReference>
<sequence length="291" mass="32229">MQDTEGLPPTHGPSERRQPKLPYFVLGNHVRNLDFIGRKEAIQTLTEVLVPLEDKKLPEKLRAIAVTGIGSMGKTSLGVEFALRFQDSLDAIFLVQATSEDYLAQGYAGIAFKLGLIGQVDAANKVVGRNVLLQWLNNATKADKFNNEARADASRAKWLLIFDNADKPDVLEDFWPTEGIGYVIVTSRNPNAGRARFYSIQSLKLDPIATEDATKMLFRITDFTETNQSYGEAHKLASRLDGFPLALQQISCYVRRTEMGFAEALSLLNDDATARRLLSSLELLGHTLATV</sequence>
<protein>
    <submittedName>
        <fullName evidence="1">P-loop containing nucleoside triphosphate hydrolase protein</fullName>
    </submittedName>
</protein>
<name>A0A6A5YW50_9PLEO</name>
<dbReference type="OrthoDB" id="6161812at2759"/>
<evidence type="ECO:0000313" key="2">
    <source>
        <dbReference type="Proteomes" id="UP000799770"/>
    </source>
</evidence>
<dbReference type="PANTHER" id="PTHR35205">
    <property type="entry name" value="NB-ARC AND TPR DOMAIN PROTEIN"/>
    <property type="match status" value="1"/>
</dbReference>
<accession>A0A6A5YW50</accession>
<reference evidence="1" key="1">
    <citation type="journal article" date="2020" name="Stud. Mycol.">
        <title>101 Dothideomycetes genomes: a test case for predicting lifestyles and emergence of pathogens.</title>
        <authorList>
            <person name="Haridas S."/>
            <person name="Albert R."/>
            <person name="Binder M."/>
            <person name="Bloem J."/>
            <person name="Labutti K."/>
            <person name="Salamov A."/>
            <person name="Andreopoulos B."/>
            <person name="Baker S."/>
            <person name="Barry K."/>
            <person name="Bills G."/>
            <person name="Bluhm B."/>
            <person name="Cannon C."/>
            <person name="Castanera R."/>
            <person name="Culley D."/>
            <person name="Daum C."/>
            <person name="Ezra D."/>
            <person name="Gonzalez J."/>
            <person name="Henrissat B."/>
            <person name="Kuo A."/>
            <person name="Liang C."/>
            <person name="Lipzen A."/>
            <person name="Lutzoni F."/>
            <person name="Magnuson J."/>
            <person name="Mondo S."/>
            <person name="Nolan M."/>
            <person name="Ohm R."/>
            <person name="Pangilinan J."/>
            <person name="Park H.-J."/>
            <person name="Ramirez L."/>
            <person name="Alfaro M."/>
            <person name="Sun H."/>
            <person name="Tritt A."/>
            <person name="Yoshinaga Y."/>
            <person name="Zwiers L.-H."/>
            <person name="Turgeon B."/>
            <person name="Goodwin S."/>
            <person name="Spatafora J."/>
            <person name="Crous P."/>
            <person name="Grigoriev I."/>
        </authorList>
    </citation>
    <scope>NUCLEOTIDE SEQUENCE</scope>
    <source>
        <strain evidence="1">CBS 627.86</strain>
    </source>
</reference>
<dbReference type="Gene3D" id="3.40.50.300">
    <property type="entry name" value="P-loop containing nucleotide triphosphate hydrolases"/>
    <property type="match status" value="1"/>
</dbReference>
<keyword evidence="1" id="KW-0378">Hydrolase</keyword>
<dbReference type="GO" id="GO:0016787">
    <property type="term" value="F:hydrolase activity"/>
    <property type="evidence" value="ECO:0007669"/>
    <property type="project" value="UniProtKB-KW"/>
</dbReference>
<gene>
    <name evidence="1" type="ORF">BDV96DRAFT_650009</name>
</gene>
<dbReference type="Proteomes" id="UP000799770">
    <property type="component" value="Unassembled WGS sequence"/>
</dbReference>
<dbReference type="InterPro" id="IPR027417">
    <property type="entry name" value="P-loop_NTPase"/>
</dbReference>